<sequence length="82" mass="9637">MQQRHLNLPNCTVSDNYEEKRKSHIFTSVSTFICQNPFEFSRQQSDEISELEMLQFKASQRLLNLNETLKIGQQGINELFDV</sequence>
<reference evidence="2" key="1">
    <citation type="submission" date="2022-11" db="UniProtKB">
        <authorList>
            <consortium name="WormBaseParasite"/>
        </authorList>
    </citation>
    <scope>IDENTIFICATION</scope>
</reference>
<proteinExistence type="predicted"/>
<keyword evidence="1" id="KW-1185">Reference proteome</keyword>
<dbReference type="AlphaFoldDB" id="A0A914PZ84"/>
<evidence type="ECO:0000313" key="1">
    <source>
        <dbReference type="Proteomes" id="UP000887578"/>
    </source>
</evidence>
<accession>A0A914PZ84</accession>
<evidence type="ECO:0000313" key="2">
    <source>
        <dbReference type="WBParaSite" id="PDA_v2.g2180.t1"/>
    </source>
</evidence>
<dbReference type="WBParaSite" id="PDA_v2.g2180.t1">
    <property type="protein sequence ID" value="PDA_v2.g2180.t1"/>
    <property type="gene ID" value="PDA_v2.g2180"/>
</dbReference>
<dbReference type="Proteomes" id="UP000887578">
    <property type="component" value="Unplaced"/>
</dbReference>
<organism evidence="1 2">
    <name type="scientific">Panagrolaimus davidi</name>
    <dbReference type="NCBI Taxonomy" id="227884"/>
    <lineage>
        <taxon>Eukaryota</taxon>
        <taxon>Metazoa</taxon>
        <taxon>Ecdysozoa</taxon>
        <taxon>Nematoda</taxon>
        <taxon>Chromadorea</taxon>
        <taxon>Rhabditida</taxon>
        <taxon>Tylenchina</taxon>
        <taxon>Panagrolaimomorpha</taxon>
        <taxon>Panagrolaimoidea</taxon>
        <taxon>Panagrolaimidae</taxon>
        <taxon>Panagrolaimus</taxon>
    </lineage>
</organism>
<name>A0A914PZ84_9BILA</name>
<protein>
    <submittedName>
        <fullName evidence="2">Uncharacterized protein</fullName>
    </submittedName>
</protein>